<dbReference type="InterPro" id="IPR036237">
    <property type="entry name" value="Xyl_isomerase-like_sf"/>
</dbReference>
<name>A0A645A3F9_9ZZZZ</name>
<dbReference type="InterPro" id="IPR050417">
    <property type="entry name" value="Sugar_Epim/Isomerase"/>
</dbReference>
<dbReference type="SUPFAM" id="SSF51658">
    <property type="entry name" value="Xylose isomerase-like"/>
    <property type="match status" value="1"/>
</dbReference>
<gene>
    <name evidence="3" type="ORF">SDC9_94433</name>
</gene>
<sequence length="120" mass="13222">MVLNLRPVNRYEHCLVNTAEQALKLIHAVNHPNFGIDLDTFHMNIEERSLSKAIEQAGIYLHCLHVRENNGLPVGQGCLDWNSVEAGLTAIHYAGPIVHTIGSANSGDASALRELLCDFH</sequence>
<evidence type="ECO:0000313" key="3">
    <source>
        <dbReference type="EMBL" id="MPM47719.1"/>
    </source>
</evidence>
<dbReference type="EMBL" id="VSSQ01011788">
    <property type="protein sequence ID" value="MPM47719.1"/>
    <property type="molecule type" value="Genomic_DNA"/>
</dbReference>
<organism evidence="3">
    <name type="scientific">bioreactor metagenome</name>
    <dbReference type="NCBI Taxonomy" id="1076179"/>
    <lineage>
        <taxon>unclassified sequences</taxon>
        <taxon>metagenomes</taxon>
        <taxon>ecological metagenomes</taxon>
    </lineage>
</organism>
<keyword evidence="1 3" id="KW-0413">Isomerase</keyword>
<feature type="domain" description="Xylose isomerase-like TIM barrel" evidence="2">
    <location>
        <begin position="2"/>
        <end position="105"/>
    </location>
</feature>
<reference evidence="3" key="1">
    <citation type="submission" date="2019-08" db="EMBL/GenBank/DDBJ databases">
        <authorList>
            <person name="Kucharzyk K."/>
            <person name="Murdoch R.W."/>
            <person name="Higgins S."/>
            <person name="Loffler F."/>
        </authorList>
    </citation>
    <scope>NUCLEOTIDE SEQUENCE</scope>
</reference>
<dbReference type="PANTHER" id="PTHR43489">
    <property type="entry name" value="ISOMERASE"/>
    <property type="match status" value="1"/>
</dbReference>
<dbReference type="Pfam" id="PF01261">
    <property type="entry name" value="AP_endonuc_2"/>
    <property type="match status" value="1"/>
</dbReference>
<protein>
    <submittedName>
        <fullName evidence="3">D-tagatose 3-epimerase</fullName>
        <ecNumber evidence="3">5.1.3.31</ecNumber>
    </submittedName>
</protein>
<comment type="caution">
    <text evidence="3">The sequence shown here is derived from an EMBL/GenBank/DDBJ whole genome shotgun (WGS) entry which is preliminary data.</text>
</comment>
<dbReference type="EC" id="5.1.3.31" evidence="3"/>
<accession>A0A645A3F9</accession>
<dbReference type="PANTHER" id="PTHR43489:SF7">
    <property type="entry name" value="3-DEHYDRO-D-GULOSIDE 4-EPIMERASE-RELATED"/>
    <property type="match status" value="1"/>
</dbReference>
<dbReference type="Gene3D" id="3.20.20.150">
    <property type="entry name" value="Divalent-metal-dependent TIM barrel enzymes"/>
    <property type="match status" value="1"/>
</dbReference>
<evidence type="ECO:0000259" key="2">
    <source>
        <dbReference type="Pfam" id="PF01261"/>
    </source>
</evidence>
<dbReference type="InterPro" id="IPR013022">
    <property type="entry name" value="Xyl_isomerase-like_TIM-brl"/>
</dbReference>
<dbReference type="AlphaFoldDB" id="A0A645A3F9"/>
<evidence type="ECO:0000256" key="1">
    <source>
        <dbReference type="ARBA" id="ARBA00023235"/>
    </source>
</evidence>
<dbReference type="GO" id="GO:0016853">
    <property type="term" value="F:isomerase activity"/>
    <property type="evidence" value="ECO:0007669"/>
    <property type="project" value="UniProtKB-KW"/>
</dbReference>
<proteinExistence type="predicted"/>